<dbReference type="KEGG" id="bgt:106051574"/>
<evidence type="ECO:0000313" key="4">
    <source>
        <dbReference type="EnsemblMetazoa" id="BGLB026712-PA"/>
    </source>
</evidence>
<dbReference type="GO" id="GO:0005739">
    <property type="term" value="C:mitochondrion"/>
    <property type="evidence" value="ECO:0007669"/>
    <property type="project" value="UniProtKB-SubCell"/>
</dbReference>
<dbReference type="InterPro" id="IPR020373">
    <property type="entry name" value="Kgd4/YMR-31"/>
</dbReference>
<accession>A0A2C9L414</accession>
<sequence length="98" mass="10830">MHSLPLFRSNMAAAAVKTVLKTVKPHVPLIKFPARTPNLPQSNTFEGAVSKAENKSNSTNSLTSNRKAIDSAQLPFKYRRKPLTDEEIEIIEKGGLLK</sequence>
<comment type="similarity">
    <text evidence="3">Belongs to the alpha-ketoglutarate dehydrogenase component 4 family.</text>
</comment>
<keyword evidence="6" id="KW-1185">Reference proteome</keyword>
<dbReference type="PANTHER" id="PTHR31601">
    <property type="entry name" value="28S RIBOSOMAL PROTEIN S36, MITOCHONDRIAL"/>
    <property type="match status" value="1"/>
</dbReference>
<gene>
    <name evidence="4" type="primary">106051574</name>
    <name evidence="7" type="synonym">LOC106051574</name>
</gene>
<dbReference type="GO" id="GO:0006103">
    <property type="term" value="P:2-oxoglutarate metabolic process"/>
    <property type="evidence" value="ECO:0007669"/>
    <property type="project" value="InterPro"/>
</dbReference>
<evidence type="ECO:0000256" key="1">
    <source>
        <dbReference type="ARBA" id="ARBA00004173"/>
    </source>
</evidence>
<evidence type="ECO:0000313" key="5">
    <source>
        <dbReference type="Proteomes" id="UP000076420"/>
    </source>
</evidence>
<keyword evidence="2" id="KW-0496">Mitochondrion</keyword>
<reference evidence="4" key="1">
    <citation type="submission" date="2020-05" db="UniProtKB">
        <authorList>
            <consortium name="EnsemblMetazoa"/>
        </authorList>
    </citation>
    <scope>IDENTIFICATION</scope>
    <source>
        <strain evidence="4">BB02</strain>
    </source>
</reference>
<dbReference type="RefSeq" id="XP_013062229.1">
    <property type="nucleotide sequence ID" value="XM_013206775.2"/>
</dbReference>
<dbReference type="STRING" id="6526.A0A2C9L414"/>
<evidence type="ECO:0000256" key="3">
    <source>
        <dbReference type="ARBA" id="ARBA00043970"/>
    </source>
</evidence>
<dbReference type="GeneID" id="106051574"/>
<dbReference type="Proteomes" id="UP000076420">
    <property type="component" value="Unassembled WGS sequence"/>
</dbReference>
<dbReference type="PANTHER" id="PTHR31601:SF2">
    <property type="entry name" value="ALPHA-KETOGLUTARATE DEHYDROGENASE COMPONENT 4"/>
    <property type="match status" value="1"/>
</dbReference>
<reference evidence="7" key="2">
    <citation type="submission" date="2025-04" db="UniProtKB">
        <authorList>
            <consortium name="RefSeq"/>
        </authorList>
    </citation>
    <scope>IDENTIFICATION</scope>
</reference>
<dbReference type="VEuPathDB" id="VectorBase:BGLAX_035529"/>
<name>A0A2C9L414_BIOGL</name>
<dbReference type="Pfam" id="PF10937">
    <property type="entry name" value="Kgd4-YMR31"/>
    <property type="match status" value="1"/>
</dbReference>
<dbReference type="Proteomes" id="UP001165740">
    <property type="component" value="Chromosome 1"/>
</dbReference>
<dbReference type="AlphaFoldDB" id="A0A2C9L414"/>
<evidence type="ECO:0000313" key="6">
    <source>
        <dbReference type="Proteomes" id="UP001165740"/>
    </source>
</evidence>
<dbReference type="OMA" id="MSQHSKG"/>
<dbReference type="VEuPathDB" id="VectorBase:BGLB026712"/>
<evidence type="ECO:0000313" key="7">
    <source>
        <dbReference type="RefSeq" id="XP_013062229.1"/>
    </source>
</evidence>
<dbReference type="EnsemblMetazoa" id="BGLB026712-RA">
    <property type="protein sequence ID" value="BGLB026712-PA"/>
    <property type="gene ID" value="BGLB026712"/>
</dbReference>
<dbReference type="GO" id="GO:0004591">
    <property type="term" value="F:oxoglutarate dehydrogenase (succinyl-transferring) activity"/>
    <property type="evidence" value="ECO:0007669"/>
    <property type="project" value="TreeGrafter"/>
</dbReference>
<protein>
    <submittedName>
        <fullName evidence="7">Alpha-ketoglutarate dehydrogenase component 4-like</fullName>
    </submittedName>
</protein>
<organism evidence="4 5">
    <name type="scientific">Biomphalaria glabrata</name>
    <name type="common">Bloodfluke planorb</name>
    <name type="synonym">Freshwater snail</name>
    <dbReference type="NCBI Taxonomy" id="6526"/>
    <lineage>
        <taxon>Eukaryota</taxon>
        <taxon>Metazoa</taxon>
        <taxon>Spiralia</taxon>
        <taxon>Lophotrochozoa</taxon>
        <taxon>Mollusca</taxon>
        <taxon>Gastropoda</taxon>
        <taxon>Heterobranchia</taxon>
        <taxon>Euthyneura</taxon>
        <taxon>Panpulmonata</taxon>
        <taxon>Hygrophila</taxon>
        <taxon>Lymnaeoidea</taxon>
        <taxon>Planorbidae</taxon>
        <taxon>Biomphalaria</taxon>
    </lineage>
</organism>
<evidence type="ECO:0000256" key="2">
    <source>
        <dbReference type="ARBA" id="ARBA00023128"/>
    </source>
</evidence>
<comment type="subcellular location">
    <subcellularLocation>
        <location evidence="1">Mitochondrion</location>
    </subcellularLocation>
</comment>
<proteinExistence type="inferred from homology"/>